<dbReference type="Pfam" id="PF24522">
    <property type="entry name" value="KRIT1_FRMD8_FERM_C"/>
    <property type="match status" value="1"/>
</dbReference>
<dbReference type="Proteomes" id="UP000887581">
    <property type="component" value="Unplaced"/>
</dbReference>
<dbReference type="WBParaSite" id="sdigi.contig1204.g10269.t1">
    <property type="protein sequence ID" value="sdigi.contig1204.g10269.t1"/>
    <property type="gene ID" value="sdigi.contig1204.g10269"/>
</dbReference>
<dbReference type="AlphaFoldDB" id="A0A915PIB3"/>
<evidence type="ECO:0000313" key="3">
    <source>
        <dbReference type="WBParaSite" id="sdigi.contig1204.g10269.t1"/>
    </source>
</evidence>
<reference evidence="3" key="1">
    <citation type="submission" date="2022-11" db="UniProtKB">
        <authorList>
            <consortium name="WormBaseParasite"/>
        </authorList>
    </citation>
    <scope>IDENTIFICATION</scope>
</reference>
<feature type="domain" description="FERM" evidence="1">
    <location>
        <begin position="1"/>
        <end position="125"/>
    </location>
</feature>
<organism evidence="2 3">
    <name type="scientific">Setaria digitata</name>
    <dbReference type="NCBI Taxonomy" id="48799"/>
    <lineage>
        <taxon>Eukaryota</taxon>
        <taxon>Metazoa</taxon>
        <taxon>Ecdysozoa</taxon>
        <taxon>Nematoda</taxon>
        <taxon>Chromadorea</taxon>
        <taxon>Rhabditida</taxon>
        <taxon>Spirurina</taxon>
        <taxon>Spiruromorpha</taxon>
        <taxon>Filarioidea</taxon>
        <taxon>Setariidae</taxon>
        <taxon>Setaria</taxon>
    </lineage>
</organism>
<keyword evidence="2" id="KW-1185">Reference proteome</keyword>
<protein>
    <submittedName>
        <fullName evidence="3">FERM domain-containing protein</fullName>
    </submittedName>
</protein>
<dbReference type="InterPro" id="IPR000299">
    <property type="entry name" value="FERM_domain"/>
</dbReference>
<name>A0A915PIB3_9BILA</name>
<dbReference type="Gene3D" id="2.30.29.30">
    <property type="entry name" value="Pleckstrin-homology domain (PH domain)/Phosphotyrosine-binding domain (PTB)"/>
    <property type="match status" value="1"/>
</dbReference>
<accession>A0A915PIB3</accession>
<sequence length="138" mass="16223">MQQHNLSQTDARAYFLEVLEKWPYFGTTFFYVHNIIDESRQTGECLLAINKYGIKVINIKDHEEIFKITLAEILSTNRYTTEEGIFLDIQIGNQQKHKNITIYTEQGIEISRLLGQYIYVDSENRAFITGIEQQELRI</sequence>
<evidence type="ECO:0000259" key="1">
    <source>
        <dbReference type="PROSITE" id="PS50057"/>
    </source>
</evidence>
<dbReference type="InterPro" id="IPR011993">
    <property type="entry name" value="PH-like_dom_sf"/>
</dbReference>
<dbReference type="InterPro" id="IPR051567">
    <property type="entry name" value="Unconventional_Myosin_ATPase"/>
</dbReference>
<proteinExistence type="predicted"/>
<dbReference type="SUPFAM" id="SSF50729">
    <property type="entry name" value="PH domain-like"/>
    <property type="match status" value="1"/>
</dbReference>
<evidence type="ECO:0000313" key="2">
    <source>
        <dbReference type="Proteomes" id="UP000887581"/>
    </source>
</evidence>
<dbReference type="PANTHER" id="PTHR22692">
    <property type="entry name" value="MYOSIN VII, XV"/>
    <property type="match status" value="1"/>
</dbReference>
<dbReference type="PROSITE" id="PS50057">
    <property type="entry name" value="FERM_3"/>
    <property type="match status" value="1"/>
</dbReference>
<dbReference type="InterPro" id="IPR057096">
    <property type="entry name" value="KRIT1_FRMD8_FERM_C"/>
</dbReference>
<dbReference type="PANTHER" id="PTHR22692:SF26">
    <property type="entry name" value="SH3 DOMAIN-CONTAINING PROTEIN"/>
    <property type="match status" value="1"/>
</dbReference>